<keyword evidence="3" id="KW-1003">Cell membrane</keyword>
<dbReference type="InterPro" id="IPR000515">
    <property type="entry name" value="MetI-like"/>
</dbReference>
<comment type="similarity">
    <text evidence="7">Belongs to the binding-protein-dependent transport system permease family.</text>
</comment>
<dbReference type="CDD" id="cd06261">
    <property type="entry name" value="TM_PBP2"/>
    <property type="match status" value="1"/>
</dbReference>
<gene>
    <name evidence="9" type="ORF">GCM10025863_11300</name>
</gene>
<keyword evidence="10" id="KW-1185">Reference proteome</keyword>
<dbReference type="SUPFAM" id="SSF161098">
    <property type="entry name" value="MetI-like"/>
    <property type="match status" value="1"/>
</dbReference>
<dbReference type="Gene3D" id="1.10.3720.10">
    <property type="entry name" value="MetI-like"/>
    <property type="match status" value="1"/>
</dbReference>
<evidence type="ECO:0000256" key="7">
    <source>
        <dbReference type="RuleBase" id="RU363032"/>
    </source>
</evidence>
<dbReference type="PANTHER" id="PTHR30193:SF37">
    <property type="entry name" value="INNER MEMBRANE ABC TRANSPORTER PERMEASE PROTEIN YCJO"/>
    <property type="match status" value="1"/>
</dbReference>
<evidence type="ECO:0000256" key="6">
    <source>
        <dbReference type="ARBA" id="ARBA00023136"/>
    </source>
</evidence>
<feature type="domain" description="ABC transmembrane type-1" evidence="8">
    <location>
        <begin position="1"/>
        <end position="96"/>
    </location>
</feature>
<evidence type="ECO:0000256" key="3">
    <source>
        <dbReference type="ARBA" id="ARBA00022475"/>
    </source>
</evidence>
<keyword evidence="5 7" id="KW-1133">Transmembrane helix</keyword>
<dbReference type="Pfam" id="PF00528">
    <property type="entry name" value="BPD_transp_1"/>
    <property type="match status" value="1"/>
</dbReference>
<evidence type="ECO:0000259" key="8">
    <source>
        <dbReference type="PROSITE" id="PS50928"/>
    </source>
</evidence>
<reference evidence="10" key="1">
    <citation type="journal article" date="2019" name="Int. J. Syst. Evol. Microbiol.">
        <title>The Global Catalogue of Microorganisms (GCM) 10K type strain sequencing project: providing services to taxonomists for standard genome sequencing and annotation.</title>
        <authorList>
            <consortium name="The Broad Institute Genomics Platform"/>
            <consortium name="The Broad Institute Genome Sequencing Center for Infectious Disease"/>
            <person name="Wu L."/>
            <person name="Ma J."/>
        </authorList>
    </citation>
    <scope>NUCLEOTIDE SEQUENCE [LARGE SCALE GENOMIC DNA]</scope>
    <source>
        <strain evidence="10">NBRC 106310</strain>
    </source>
</reference>
<evidence type="ECO:0000313" key="9">
    <source>
        <dbReference type="EMBL" id="BDZ38516.1"/>
    </source>
</evidence>
<dbReference type="PANTHER" id="PTHR30193">
    <property type="entry name" value="ABC TRANSPORTER PERMEASE PROTEIN"/>
    <property type="match status" value="1"/>
</dbReference>
<evidence type="ECO:0000256" key="2">
    <source>
        <dbReference type="ARBA" id="ARBA00022448"/>
    </source>
</evidence>
<organism evidence="9 10">
    <name type="scientific">Microbacterium suwonense</name>
    <dbReference type="NCBI Taxonomy" id="683047"/>
    <lineage>
        <taxon>Bacteria</taxon>
        <taxon>Bacillati</taxon>
        <taxon>Actinomycetota</taxon>
        <taxon>Actinomycetes</taxon>
        <taxon>Micrococcales</taxon>
        <taxon>Microbacteriaceae</taxon>
        <taxon>Microbacterium</taxon>
    </lineage>
</organism>
<dbReference type="EMBL" id="AP027728">
    <property type="protein sequence ID" value="BDZ38516.1"/>
    <property type="molecule type" value="Genomic_DNA"/>
</dbReference>
<name>A0ABN6X1H8_9MICO</name>
<protein>
    <recommendedName>
        <fullName evidence="8">ABC transmembrane type-1 domain-containing protein</fullName>
    </recommendedName>
</protein>
<dbReference type="InterPro" id="IPR051393">
    <property type="entry name" value="ABC_transporter_permease"/>
</dbReference>
<evidence type="ECO:0000313" key="10">
    <source>
        <dbReference type="Proteomes" id="UP001321543"/>
    </source>
</evidence>
<sequence>MMEAAVIDGARGLRLTWSIMIPMISPAIFFATIMTMITSLQVFVQPQMLTGGGPGNATLPLVMWIYNQGFKFQDLGLAAAGAWILFALIIIITALQFGAQKKWVHYEH</sequence>
<keyword evidence="2 7" id="KW-0813">Transport</keyword>
<dbReference type="PROSITE" id="PS50928">
    <property type="entry name" value="ABC_TM1"/>
    <property type="match status" value="1"/>
</dbReference>
<dbReference type="InterPro" id="IPR035906">
    <property type="entry name" value="MetI-like_sf"/>
</dbReference>
<keyword evidence="6 7" id="KW-0472">Membrane</keyword>
<accession>A0ABN6X1H8</accession>
<evidence type="ECO:0000256" key="4">
    <source>
        <dbReference type="ARBA" id="ARBA00022692"/>
    </source>
</evidence>
<keyword evidence="4 7" id="KW-0812">Transmembrane</keyword>
<feature type="transmembrane region" description="Helical" evidence="7">
    <location>
        <begin position="21"/>
        <end position="44"/>
    </location>
</feature>
<dbReference type="Proteomes" id="UP001321543">
    <property type="component" value="Chromosome"/>
</dbReference>
<comment type="subcellular location">
    <subcellularLocation>
        <location evidence="1 7">Cell membrane</location>
        <topology evidence="1 7">Multi-pass membrane protein</topology>
    </subcellularLocation>
</comment>
<proteinExistence type="inferred from homology"/>
<feature type="transmembrane region" description="Helical" evidence="7">
    <location>
        <begin position="75"/>
        <end position="95"/>
    </location>
</feature>
<evidence type="ECO:0000256" key="1">
    <source>
        <dbReference type="ARBA" id="ARBA00004651"/>
    </source>
</evidence>
<evidence type="ECO:0000256" key="5">
    <source>
        <dbReference type="ARBA" id="ARBA00022989"/>
    </source>
</evidence>